<proteinExistence type="predicted"/>
<name>A0A090WE91_NONUL</name>
<reference evidence="1 2" key="1">
    <citation type="journal article" date="2014" name="Genome Announc.">
        <title>Draft Genome Sequences of Marine Flavobacterium Nonlabens Strains NR17, NR24, NR27, NR32, NR33, and Ara13.</title>
        <authorList>
            <person name="Nakanishi M."/>
            <person name="Meirelles P."/>
            <person name="Suzuki R."/>
            <person name="Takatani N."/>
            <person name="Mino S."/>
            <person name="Suda W."/>
            <person name="Oshima K."/>
            <person name="Hattori M."/>
            <person name="Ohkuma M."/>
            <person name="Hosokawa M."/>
            <person name="Miyashita K."/>
            <person name="Thompson F.L."/>
            <person name="Niwa A."/>
            <person name="Sawabe T."/>
            <person name="Sawabe T."/>
        </authorList>
    </citation>
    <scope>NUCLEOTIDE SEQUENCE [LARGE SCALE GENOMIC DNA]</scope>
    <source>
        <strain evidence="2">JCM19275</strain>
    </source>
</reference>
<evidence type="ECO:0000313" key="2">
    <source>
        <dbReference type="Proteomes" id="UP000029647"/>
    </source>
</evidence>
<gene>
    <name evidence="1" type="ORF">JCM19275_457</name>
</gene>
<dbReference type="SUPFAM" id="SSF48452">
    <property type="entry name" value="TPR-like"/>
    <property type="match status" value="1"/>
</dbReference>
<accession>A0A090WE91</accession>
<evidence type="ECO:0000313" key="1">
    <source>
        <dbReference type="EMBL" id="GAL75296.1"/>
    </source>
</evidence>
<evidence type="ECO:0008006" key="3">
    <source>
        <dbReference type="Google" id="ProtNLM"/>
    </source>
</evidence>
<protein>
    <recommendedName>
        <fullName evidence="3">SusD/RagB family nutrient-binding outer membrane lipoprotein</fullName>
    </recommendedName>
</protein>
<dbReference type="EMBL" id="BBNT01000004">
    <property type="protein sequence ID" value="GAL75296.1"/>
    <property type="molecule type" value="Genomic_DNA"/>
</dbReference>
<dbReference type="InterPro" id="IPR011990">
    <property type="entry name" value="TPR-like_helical_dom_sf"/>
</dbReference>
<dbReference type="InterPro" id="IPR041662">
    <property type="entry name" value="SusD-like_2"/>
</dbReference>
<dbReference type="AlphaFoldDB" id="A0A090WE91"/>
<dbReference type="Proteomes" id="UP000029647">
    <property type="component" value="Unassembled WGS sequence"/>
</dbReference>
<dbReference type="Gene3D" id="1.25.40.390">
    <property type="match status" value="1"/>
</dbReference>
<dbReference type="Pfam" id="PF12771">
    <property type="entry name" value="SusD-like_2"/>
    <property type="match status" value="1"/>
</dbReference>
<comment type="caution">
    <text evidence="1">The sequence shown here is derived from an EMBL/GenBank/DDBJ whole genome shotgun (WGS) entry which is preliminary data.</text>
</comment>
<sequence>MAIYKLGVRLANSLKIKALVRISDKENISTRLQELYDDGNYIADNTQNAIFNFTDSEPNNFRMARLRAGDFNNFVMSETMEEILEGLNDARIDILFRPRGNNGNGDDYEGLLNGIDASSTSVSLADYSLAGTIFRENTGMLDANYMTAWETNFLLAEAAEKGLITAPAQTLYETAVTQAFEYWNTTLPVDYLTTTAAYAANGNDPIEQIITQKWIAGVINGYEGWIEYRRTGFPVLKNISASLNNNLIPVRMPYPAEEAALNADNYNVAASATNNNDINVPVWWDE</sequence>
<organism evidence="1 2">
    <name type="scientific">Nonlabens ulvanivorans</name>
    <name type="common">Persicivirga ulvanivorans</name>
    <dbReference type="NCBI Taxonomy" id="906888"/>
    <lineage>
        <taxon>Bacteria</taxon>
        <taxon>Pseudomonadati</taxon>
        <taxon>Bacteroidota</taxon>
        <taxon>Flavobacteriia</taxon>
        <taxon>Flavobacteriales</taxon>
        <taxon>Flavobacteriaceae</taxon>
        <taxon>Nonlabens</taxon>
    </lineage>
</organism>